<feature type="compositionally biased region" description="Basic and acidic residues" evidence="1">
    <location>
        <begin position="288"/>
        <end position="298"/>
    </location>
</feature>
<dbReference type="Proteomes" id="UP001260534">
    <property type="component" value="Unassembled WGS sequence"/>
</dbReference>
<feature type="compositionally biased region" description="Polar residues" evidence="1">
    <location>
        <begin position="178"/>
        <end position="190"/>
    </location>
</feature>
<feature type="domain" description="Co-chaperone DjlA N-terminal" evidence="3">
    <location>
        <begin position="793"/>
        <end position="897"/>
    </location>
</feature>
<feature type="region of interest" description="Disordered" evidence="1">
    <location>
        <begin position="52"/>
        <end position="230"/>
    </location>
</feature>
<keyword evidence="7" id="KW-1185">Reference proteome</keyword>
<feature type="domain" description="TerB-C" evidence="5">
    <location>
        <begin position="912"/>
        <end position="1046"/>
    </location>
</feature>
<dbReference type="InterPro" id="IPR025266">
    <property type="entry name" value="TerB_N"/>
</dbReference>
<dbReference type="EMBL" id="JAQMHB010000001">
    <property type="protein sequence ID" value="MDS9992037.1"/>
    <property type="molecule type" value="Genomic_DNA"/>
</dbReference>
<dbReference type="InterPro" id="IPR029024">
    <property type="entry name" value="TerB-like"/>
</dbReference>
<dbReference type="RefSeq" id="WP_311163275.1">
    <property type="nucleotide sequence ID" value="NZ_JAGHXG010000008.1"/>
</dbReference>
<feature type="compositionally biased region" description="Pro residues" evidence="1">
    <location>
        <begin position="333"/>
        <end position="342"/>
    </location>
</feature>
<protein>
    <submittedName>
        <fullName evidence="6">TerB N-terminal domain-containing protein</fullName>
    </submittedName>
</protein>
<organism evidence="6 7">
    <name type="scientific">Xanthomonas hawaiiensis</name>
    <dbReference type="NCBI Taxonomy" id="3003247"/>
    <lineage>
        <taxon>Bacteria</taxon>
        <taxon>Pseudomonadati</taxon>
        <taxon>Pseudomonadota</taxon>
        <taxon>Gammaproteobacteria</taxon>
        <taxon>Lysobacterales</taxon>
        <taxon>Lysobacteraceae</taxon>
        <taxon>Xanthomonas</taxon>
    </lineage>
</organism>
<evidence type="ECO:0000313" key="7">
    <source>
        <dbReference type="Proteomes" id="UP001260534"/>
    </source>
</evidence>
<feature type="compositionally biased region" description="Basic and acidic residues" evidence="1">
    <location>
        <begin position="149"/>
        <end position="161"/>
    </location>
</feature>
<feature type="compositionally biased region" description="Low complexity" evidence="1">
    <location>
        <begin position="56"/>
        <end position="80"/>
    </location>
</feature>
<feature type="compositionally biased region" description="Low complexity" evidence="1">
    <location>
        <begin position="121"/>
        <end position="137"/>
    </location>
</feature>
<feature type="transmembrane region" description="Helical" evidence="2">
    <location>
        <begin position="14"/>
        <end position="32"/>
    </location>
</feature>
<name>A0ABU2I2U1_9XANT</name>
<proteinExistence type="predicted"/>
<dbReference type="SUPFAM" id="SSF158682">
    <property type="entry name" value="TerB-like"/>
    <property type="match status" value="1"/>
</dbReference>
<gene>
    <name evidence="6" type="ORF">PNQ69_04585</name>
</gene>
<dbReference type="CDD" id="cd07176">
    <property type="entry name" value="terB"/>
    <property type="match status" value="1"/>
</dbReference>
<keyword evidence="2" id="KW-0812">Transmembrane</keyword>
<comment type="caution">
    <text evidence="6">The sequence shown here is derived from an EMBL/GenBank/DDBJ whole genome shotgun (WGS) entry which is preliminary data.</text>
</comment>
<evidence type="ECO:0000259" key="5">
    <source>
        <dbReference type="Pfam" id="PF15615"/>
    </source>
</evidence>
<evidence type="ECO:0000256" key="1">
    <source>
        <dbReference type="SAM" id="MobiDB-lite"/>
    </source>
</evidence>
<evidence type="ECO:0000259" key="3">
    <source>
        <dbReference type="Pfam" id="PF05099"/>
    </source>
</evidence>
<dbReference type="Gene3D" id="1.10.3680.10">
    <property type="entry name" value="TerB-like"/>
    <property type="match status" value="1"/>
</dbReference>
<evidence type="ECO:0000256" key="2">
    <source>
        <dbReference type="SAM" id="Phobius"/>
    </source>
</evidence>
<dbReference type="Pfam" id="PF05099">
    <property type="entry name" value="TerB"/>
    <property type="match status" value="1"/>
</dbReference>
<sequence length="1048" mass="112885">MIALAIIAMVPKQVWIAIGISLAVALVIYLVVKWQAQKKPAASTINEPTLSELIQRKPSSPKSARSTSTASAALPSSPSLQQEAKQAPKIGVATDHLAAQPTSPSSPAQIPDHRAAFDEGSTASPPIDASPDSSPRPGNLQLAIAHLAKQHDATTSARHESLTASRSVVPVPEPDTGALSQATSIFQPSSGRFGEISRQASPALSPRQASSTSDSASDAPRIIVPTPSRPRPVAVAPAAIEMPEDPVTPDAVEAPEPPLVSRNPIGNLLGAMQVVAARGSTTQQAERAGSHTEEERLTSEPPSIPPQPSLEVSLAPPLPPIPAAEPQTRTPSIPRPLPPSWRPPQKQEEELHRASIAGNAAPQEFSLPRPPEGWAQTRWISPDEAIEIGGVTISGGLFYTGVRLATPSGRTEPSLINAVLAVAPQGNYHHLDGYWNSYTDLSVFSRRAYLNWLASDRSDPECAIGYVQLFLFGLERRVLVDGVNEPDSKRDWPAIKVALRQIDAVYGKSCGPIRGYTNSLLDWMALDEVDGKLYTKPLPSFQRTDELPSYLRLALGQCSLDRAPVPSHLALAWARLSPEIPLRTAASRCADEFDQLFVERYQELFGPGLVLPKNRTKLKFSRRPISPAFYGASPEPKAFGETPDVTALSAPIKKLNEIVQQCTDELGPLSRLLGKNPEARHTLDGLLQLPTSIWPAASKAALQSLLSTVQDTTITLPLHQLADRFGNAGGALNREKIRDLARALEAAHIGMEPNVLEGARAPSGTDPVVLFALLPGQTHQAQSSTYQTALLTLQLASTVAQADGEFSAHEIEHLGREIDAWSHLSSADHRRLRAHLVWVSQSPITLASLKKKIDPLDTSTKEAIAGSMATLAQVDGWVSPEEMRFLEKVYKALGVETKRVFTDVHAVSTGRSAAPTAPVKQFRLDPKRIAELQQDTAKVSALLAGIFAEDIPEPVTEPVVSALPPKDTTTTPGLLGLDEAHSALLRLMLSRPDWTRAELEDGASDLELMLDGALEHINDASFDAYDIPFSEGDDPVEINPEFIEKIKQ</sequence>
<evidence type="ECO:0000313" key="6">
    <source>
        <dbReference type="EMBL" id="MDS9992037.1"/>
    </source>
</evidence>
<dbReference type="InterPro" id="IPR028932">
    <property type="entry name" value="TerB-C"/>
</dbReference>
<evidence type="ECO:0000259" key="4">
    <source>
        <dbReference type="Pfam" id="PF13208"/>
    </source>
</evidence>
<feature type="region of interest" description="Disordered" evidence="1">
    <location>
        <begin position="278"/>
        <end position="350"/>
    </location>
</feature>
<feature type="compositionally biased region" description="Low complexity" evidence="1">
    <location>
        <begin position="209"/>
        <end position="219"/>
    </location>
</feature>
<accession>A0ABU2I2U1</accession>
<dbReference type="InterPro" id="IPR007791">
    <property type="entry name" value="DjlA_N"/>
</dbReference>
<dbReference type="Pfam" id="PF15615">
    <property type="entry name" value="TerB_C"/>
    <property type="match status" value="1"/>
</dbReference>
<keyword evidence="2" id="KW-1133">Transmembrane helix</keyword>
<feature type="domain" description="TerB N-terminal" evidence="4">
    <location>
        <begin position="382"/>
        <end position="586"/>
    </location>
</feature>
<dbReference type="Pfam" id="PF13208">
    <property type="entry name" value="TerB_N"/>
    <property type="match status" value="1"/>
</dbReference>
<reference evidence="6 7" key="1">
    <citation type="submission" date="2023-01" db="EMBL/GenBank/DDBJ databases">
        <title>Xanthomonas hawaiianensis sp. nov. isolated from Araceae family in Hawaii.</title>
        <authorList>
            <person name="Chunag S.-C."/>
            <person name="Dobhal S."/>
            <person name="Alvarez A."/>
            <person name="Arif M."/>
        </authorList>
    </citation>
    <scope>NUCLEOTIDE SEQUENCE [LARGE SCALE GENOMIC DNA]</scope>
    <source>
        <strain evidence="6 7">A2111</strain>
    </source>
</reference>
<keyword evidence="2" id="KW-0472">Membrane</keyword>